<accession>A0ABR4AK32</accession>
<keyword evidence="3" id="KW-1185">Reference proteome</keyword>
<evidence type="ECO:0000313" key="3">
    <source>
        <dbReference type="Proteomes" id="UP001590950"/>
    </source>
</evidence>
<evidence type="ECO:0000256" key="1">
    <source>
        <dbReference type="SAM" id="SignalP"/>
    </source>
</evidence>
<evidence type="ECO:0000313" key="2">
    <source>
        <dbReference type="EMBL" id="KAL2046138.1"/>
    </source>
</evidence>
<reference evidence="2 3" key="1">
    <citation type="submission" date="2024-09" db="EMBL/GenBank/DDBJ databases">
        <title>Rethinking Asexuality: The Enigmatic Case of Functional Sexual Genes in Lepraria (Stereocaulaceae).</title>
        <authorList>
            <person name="Doellman M."/>
            <person name="Sun Y."/>
            <person name="Barcenas-Pena A."/>
            <person name="Lumbsch H.T."/>
            <person name="Grewe F."/>
        </authorList>
    </citation>
    <scope>NUCLEOTIDE SEQUENCE [LARGE SCALE GENOMIC DNA]</scope>
    <source>
        <strain evidence="2 3">Mercado 3170</strain>
    </source>
</reference>
<feature type="chain" id="PRO_5046031866" evidence="1">
    <location>
        <begin position="29"/>
        <end position="179"/>
    </location>
</feature>
<protein>
    <submittedName>
        <fullName evidence="2">Uncharacterized protein</fullName>
    </submittedName>
</protein>
<sequence>MKILKCSLLASLVAAAALSSSLSSSALAVSEVNNGTGVADVAGKEWPPAPWIIPIRDRLTLFIHSYGSGAPSYLTQNTVLHALELFRERILSRGQPFDYYPPTVLQYEGVRVILTRSRELEPMLLVRSQAAAVIQDMYRRTRESGAREITNAEITNDGIVIRDFELRFQSHPAGMVETS</sequence>
<feature type="signal peptide" evidence="1">
    <location>
        <begin position="1"/>
        <end position="28"/>
    </location>
</feature>
<name>A0ABR4AK32_9LECA</name>
<proteinExistence type="predicted"/>
<dbReference type="EMBL" id="JBEFKJ010000004">
    <property type="protein sequence ID" value="KAL2046138.1"/>
    <property type="molecule type" value="Genomic_DNA"/>
</dbReference>
<gene>
    <name evidence="2" type="ORF">N7G274_001585</name>
</gene>
<organism evidence="2 3">
    <name type="scientific">Stereocaulon virgatum</name>
    <dbReference type="NCBI Taxonomy" id="373712"/>
    <lineage>
        <taxon>Eukaryota</taxon>
        <taxon>Fungi</taxon>
        <taxon>Dikarya</taxon>
        <taxon>Ascomycota</taxon>
        <taxon>Pezizomycotina</taxon>
        <taxon>Lecanoromycetes</taxon>
        <taxon>OSLEUM clade</taxon>
        <taxon>Lecanoromycetidae</taxon>
        <taxon>Lecanorales</taxon>
        <taxon>Lecanorineae</taxon>
        <taxon>Stereocaulaceae</taxon>
        <taxon>Stereocaulon</taxon>
    </lineage>
</organism>
<keyword evidence="1" id="KW-0732">Signal</keyword>
<comment type="caution">
    <text evidence="2">The sequence shown here is derived from an EMBL/GenBank/DDBJ whole genome shotgun (WGS) entry which is preliminary data.</text>
</comment>
<dbReference type="Proteomes" id="UP001590950">
    <property type="component" value="Unassembled WGS sequence"/>
</dbReference>